<feature type="transmembrane region" description="Helical" evidence="6">
    <location>
        <begin position="16"/>
        <end position="35"/>
    </location>
</feature>
<evidence type="ECO:0000259" key="7">
    <source>
        <dbReference type="Pfam" id="PF09335"/>
    </source>
</evidence>
<dbReference type="InterPro" id="IPR015414">
    <property type="entry name" value="TMEM64"/>
</dbReference>
<name>A0ABR5DIC9_9FLAO</name>
<keyword evidence="4 6" id="KW-1133">Transmembrane helix</keyword>
<evidence type="ECO:0000256" key="5">
    <source>
        <dbReference type="ARBA" id="ARBA00023136"/>
    </source>
</evidence>
<keyword evidence="5 6" id="KW-0472">Membrane</keyword>
<sequence>MQQKDVADLSVKKSKAPLYASVAILAVLLFSYFAIPQVNQFLNEAWQVLTSNDETRIKNWVSDFGWMGPVVIILAMIVQMFLLVIPSVLLMIVSILAYGPVWGSVIILIAVFCASSVGYFIGKFLSAELTARLLGKGTTEKMTDFLNNYGFWAVFITRLNPFLSNDAISFVGGLLRMRYWKFISATLLGIAPLTFLIAITGQNTESLKSGLLWGSLASLVLFGIYIWWDKKQKKKN</sequence>
<proteinExistence type="inferred from homology"/>
<dbReference type="RefSeq" id="WP_045080256.1">
    <property type="nucleotide sequence ID" value="NZ_JSVU01000004.1"/>
</dbReference>
<evidence type="ECO:0000256" key="6">
    <source>
        <dbReference type="RuleBase" id="RU366058"/>
    </source>
</evidence>
<dbReference type="InterPro" id="IPR032816">
    <property type="entry name" value="VTT_dom"/>
</dbReference>
<feature type="transmembrane region" description="Helical" evidence="6">
    <location>
        <begin position="66"/>
        <end position="95"/>
    </location>
</feature>
<protein>
    <recommendedName>
        <fullName evidence="6">TVP38/TMEM64 family membrane protein</fullName>
    </recommendedName>
</protein>
<evidence type="ECO:0000256" key="2">
    <source>
        <dbReference type="ARBA" id="ARBA00022475"/>
    </source>
</evidence>
<keyword evidence="2 6" id="KW-1003">Cell membrane</keyword>
<keyword evidence="9" id="KW-1185">Reference proteome</keyword>
<gene>
    <name evidence="8" type="ORF">MB09_07350</name>
</gene>
<feature type="transmembrane region" description="Helical" evidence="6">
    <location>
        <begin position="179"/>
        <end position="199"/>
    </location>
</feature>
<evidence type="ECO:0000256" key="3">
    <source>
        <dbReference type="ARBA" id="ARBA00022692"/>
    </source>
</evidence>
<feature type="transmembrane region" description="Helical" evidence="6">
    <location>
        <begin position="101"/>
        <end position="122"/>
    </location>
</feature>
<reference evidence="8 9" key="1">
    <citation type="submission" date="2014-10" db="EMBL/GenBank/DDBJ databases">
        <title>Genome sequencing of Vitellibacter vladivostokensis KMM 3516.</title>
        <authorList>
            <person name="Thevarajoo S."/>
            <person name="Selvaratnam C."/>
            <person name="Goh K.M."/>
            <person name="Chong C.S."/>
        </authorList>
    </citation>
    <scope>NUCLEOTIDE SEQUENCE [LARGE SCALE GENOMIC DNA]</scope>
    <source>
        <strain evidence="8 9">KMM 3516</strain>
    </source>
</reference>
<keyword evidence="3 6" id="KW-0812">Transmembrane</keyword>
<evidence type="ECO:0000256" key="1">
    <source>
        <dbReference type="ARBA" id="ARBA00004651"/>
    </source>
</evidence>
<dbReference type="EMBL" id="JSVU01000004">
    <property type="protein sequence ID" value="KJJ38504.1"/>
    <property type="molecule type" value="Genomic_DNA"/>
</dbReference>
<feature type="domain" description="VTT" evidence="7">
    <location>
        <begin position="85"/>
        <end position="202"/>
    </location>
</feature>
<dbReference type="PANTHER" id="PTHR12677">
    <property type="entry name" value="GOLGI APPARATUS MEMBRANE PROTEIN TVP38-RELATED"/>
    <property type="match status" value="1"/>
</dbReference>
<feature type="transmembrane region" description="Helical" evidence="6">
    <location>
        <begin position="211"/>
        <end position="228"/>
    </location>
</feature>
<evidence type="ECO:0000256" key="4">
    <source>
        <dbReference type="ARBA" id="ARBA00022989"/>
    </source>
</evidence>
<accession>A0ABR5DIC9</accession>
<evidence type="ECO:0000313" key="8">
    <source>
        <dbReference type="EMBL" id="KJJ38504.1"/>
    </source>
</evidence>
<dbReference type="Pfam" id="PF09335">
    <property type="entry name" value="VTT_dom"/>
    <property type="match status" value="1"/>
</dbReference>
<dbReference type="PANTHER" id="PTHR12677:SF59">
    <property type="entry name" value="GOLGI APPARATUS MEMBRANE PROTEIN TVP38-RELATED"/>
    <property type="match status" value="1"/>
</dbReference>
<organism evidence="8 9">
    <name type="scientific">Aequorivita vladivostokensis</name>
    <dbReference type="NCBI Taxonomy" id="171194"/>
    <lineage>
        <taxon>Bacteria</taxon>
        <taxon>Pseudomonadati</taxon>
        <taxon>Bacteroidota</taxon>
        <taxon>Flavobacteriia</taxon>
        <taxon>Flavobacteriales</taxon>
        <taxon>Flavobacteriaceae</taxon>
        <taxon>Aequorivita</taxon>
    </lineage>
</organism>
<comment type="subcellular location">
    <subcellularLocation>
        <location evidence="1 6">Cell membrane</location>
        <topology evidence="1 6">Multi-pass membrane protein</topology>
    </subcellularLocation>
</comment>
<comment type="similarity">
    <text evidence="6">Belongs to the TVP38/TMEM64 family.</text>
</comment>
<evidence type="ECO:0000313" key="9">
    <source>
        <dbReference type="Proteomes" id="UP000033497"/>
    </source>
</evidence>
<dbReference type="Proteomes" id="UP000033497">
    <property type="component" value="Unassembled WGS sequence"/>
</dbReference>
<comment type="caution">
    <text evidence="8">The sequence shown here is derived from an EMBL/GenBank/DDBJ whole genome shotgun (WGS) entry which is preliminary data.</text>
</comment>